<dbReference type="EMBL" id="CP022098">
    <property type="protein sequence ID" value="ATB35361.1"/>
    <property type="molecule type" value="Genomic_DNA"/>
</dbReference>
<dbReference type="RefSeq" id="WP_232537349.1">
    <property type="nucleotide sequence ID" value="NZ_CP022098.1"/>
</dbReference>
<organism evidence="1 2">
    <name type="scientific">Cystobacter fuscus</name>
    <dbReference type="NCBI Taxonomy" id="43"/>
    <lineage>
        <taxon>Bacteria</taxon>
        <taxon>Pseudomonadati</taxon>
        <taxon>Myxococcota</taxon>
        <taxon>Myxococcia</taxon>
        <taxon>Myxococcales</taxon>
        <taxon>Cystobacterineae</taxon>
        <taxon>Archangiaceae</taxon>
        <taxon>Cystobacter</taxon>
    </lineage>
</organism>
<accession>A0A250IW17</accession>
<evidence type="ECO:0000313" key="1">
    <source>
        <dbReference type="EMBL" id="ATB35361.1"/>
    </source>
</evidence>
<dbReference type="AlphaFoldDB" id="A0A250IW17"/>
<name>A0A250IW17_9BACT</name>
<sequence>MRKLETRAYRVTDCRPAPPMRLEDVQALLDASFQGVEEGAARMNEPGDSRFDGRQSAVWLEYRWYVEGRGLGEVFVKWKRVDKESCADAQVDVLRIHLLGQSDMLNERARRVLHAGTPSPGRLLELLDGDGVRRESSRAGPTGITLEYWPPEPRTPLLPTETFQALATVLGDATATFEDRHEAVDRLCRERSPRVVDTLLAALDVGTSLSALRRLSEWGETEALPHLERALASLEPDNASDLWTLLALQRRLQAWSRVSRVI</sequence>
<protein>
    <submittedName>
        <fullName evidence="1">Uncharacterized protein</fullName>
    </submittedName>
</protein>
<gene>
    <name evidence="1" type="ORF">CYFUS_000773</name>
</gene>
<reference evidence="1 2" key="1">
    <citation type="submission" date="2017-06" db="EMBL/GenBank/DDBJ databases">
        <title>Sequencing and comparative analysis of myxobacterial genomes.</title>
        <authorList>
            <person name="Rupp O."/>
            <person name="Goesmann A."/>
            <person name="Sogaard-Andersen L."/>
        </authorList>
    </citation>
    <scope>NUCLEOTIDE SEQUENCE [LARGE SCALE GENOMIC DNA]</scope>
    <source>
        <strain evidence="1 2">DSM 52655</strain>
    </source>
</reference>
<proteinExistence type="predicted"/>
<evidence type="ECO:0000313" key="2">
    <source>
        <dbReference type="Proteomes" id="UP000217257"/>
    </source>
</evidence>
<dbReference type="Proteomes" id="UP000217257">
    <property type="component" value="Chromosome"/>
</dbReference>
<dbReference type="KEGG" id="cfus:CYFUS_000773"/>